<feature type="compositionally biased region" description="Low complexity" evidence="1">
    <location>
        <begin position="137"/>
        <end position="152"/>
    </location>
</feature>
<feature type="compositionally biased region" description="Basic and acidic residues" evidence="1">
    <location>
        <begin position="239"/>
        <end position="250"/>
    </location>
</feature>
<dbReference type="Proteomes" id="UP001327560">
    <property type="component" value="Chromosome 3"/>
</dbReference>
<dbReference type="Pfam" id="PF06075">
    <property type="entry name" value="DUF936"/>
    <property type="match status" value="1"/>
</dbReference>
<feature type="domain" description="DUF936" evidence="2">
    <location>
        <begin position="13"/>
        <end position="89"/>
    </location>
</feature>
<dbReference type="InterPro" id="IPR048297">
    <property type="entry name" value="DUF936_dom_pln"/>
</dbReference>
<dbReference type="PANTHER" id="PTHR31928:SF6">
    <property type="entry name" value="DUF936 DOMAIN-CONTAINING PROTEIN"/>
    <property type="match status" value="1"/>
</dbReference>
<feature type="region of interest" description="Disordered" evidence="1">
    <location>
        <begin position="126"/>
        <end position="157"/>
    </location>
</feature>
<evidence type="ECO:0000313" key="4">
    <source>
        <dbReference type="Proteomes" id="UP001327560"/>
    </source>
</evidence>
<gene>
    <name evidence="3" type="ORF">Cni_G09561</name>
</gene>
<dbReference type="InterPro" id="IPR010341">
    <property type="entry name" value="DUF936_pln"/>
</dbReference>
<proteinExistence type="predicted"/>
<dbReference type="EMBL" id="CP136892">
    <property type="protein sequence ID" value="WOL00848.1"/>
    <property type="molecule type" value="Genomic_DNA"/>
</dbReference>
<keyword evidence="4" id="KW-1185">Reference proteome</keyword>
<protein>
    <recommendedName>
        <fullName evidence="2">DUF936 domain-containing protein</fullName>
    </recommendedName>
</protein>
<organism evidence="3 4">
    <name type="scientific">Canna indica</name>
    <name type="common">Indian-shot</name>
    <dbReference type="NCBI Taxonomy" id="4628"/>
    <lineage>
        <taxon>Eukaryota</taxon>
        <taxon>Viridiplantae</taxon>
        <taxon>Streptophyta</taxon>
        <taxon>Embryophyta</taxon>
        <taxon>Tracheophyta</taxon>
        <taxon>Spermatophyta</taxon>
        <taxon>Magnoliopsida</taxon>
        <taxon>Liliopsida</taxon>
        <taxon>Zingiberales</taxon>
        <taxon>Cannaceae</taxon>
        <taxon>Canna</taxon>
    </lineage>
</organism>
<feature type="region of interest" description="Disordered" evidence="1">
    <location>
        <begin position="229"/>
        <end position="250"/>
    </location>
</feature>
<evidence type="ECO:0000313" key="3">
    <source>
        <dbReference type="EMBL" id="WOL00848.1"/>
    </source>
</evidence>
<dbReference type="AlphaFoldDB" id="A0AAQ3K507"/>
<dbReference type="PANTHER" id="PTHR31928">
    <property type="entry name" value="EXPRESSED PROTEIN"/>
    <property type="match status" value="1"/>
</dbReference>
<sequence>MNLFPCNSQELLTDLWPNHGFYIKASGSSHSIYVTLPLDQDDLVLSNKLQLGQFIHIARLELASPVLVLVGAKPLPVRHPLVGTPEHIVLVKGSDDKLASASSVPRRGSWEKNSVGVVKPMALDFGEKTPMRDRSQSSRGSTSIVSSPSTSRKVAQEGITTMSSVSGALFCKMVDAKEVGSTSVRKSCSITNFSKPKSIVEKDLKIPKSPFLAVGLPLEMLSQKPHRYGGGMSSAKAALESDTRDSSIFY</sequence>
<evidence type="ECO:0000256" key="1">
    <source>
        <dbReference type="SAM" id="MobiDB-lite"/>
    </source>
</evidence>
<feature type="compositionally biased region" description="Basic and acidic residues" evidence="1">
    <location>
        <begin position="126"/>
        <end position="136"/>
    </location>
</feature>
<name>A0AAQ3K507_9LILI</name>
<reference evidence="3 4" key="1">
    <citation type="submission" date="2023-10" db="EMBL/GenBank/DDBJ databases">
        <title>Chromosome-scale genome assembly provides insights into flower coloration mechanisms of Canna indica.</title>
        <authorList>
            <person name="Li C."/>
        </authorList>
    </citation>
    <scope>NUCLEOTIDE SEQUENCE [LARGE SCALE GENOMIC DNA]</scope>
    <source>
        <tissue evidence="3">Flower</tissue>
    </source>
</reference>
<evidence type="ECO:0000259" key="2">
    <source>
        <dbReference type="Pfam" id="PF06075"/>
    </source>
</evidence>
<accession>A0AAQ3K507</accession>